<comment type="pathway">
    <text evidence="8">Protein modification; lipoprotein biosynthesis (N-acyl transfer).</text>
</comment>
<dbReference type="Pfam" id="PF20154">
    <property type="entry name" value="LNT_N"/>
    <property type="match status" value="1"/>
</dbReference>
<evidence type="ECO:0000256" key="7">
    <source>
        <dbReference type="ARBA" id="ARBA00023315"/>
    </source>
</evidence>
<comment type="similarity">
    <text evidence="8">Belongs to the CN hydrolase family. Apolipoprotein N-acyltransferase subfamily.</text>
</comment>
<gene>
    <name evidence="8 11" type="primary">lnt</name>
    <name evidence="11" type="ORF">NGB36_31030</name>
</gene>
<dbReference type="Pfam" id="PF00795">
    <property type="entry name" value="CN_hydrolase"/>
    <property type="match status" value="1"/>
</dbReference>
<dbReference type="CDD" id="cd07571">
    <property type="entry name" value="ALP_N-acyl_transferase"/>
    <property type="match status" value="1"/>
</dbReference>
<feature type="transmembrane region" description="Helical" evidence="8">
    <location>
        <begin position="123"/>
        <end position="146"/>
    </location>
</feature>
<feature type="domain" description="CN hydrolase" evidence="10">
    <location>
        <begin position="226"/>
        <end position="467"/>
    </location>
</feature>
<feature type="transmembrane region" description="Helical" evidence="8">
    <location>
        <begin position="16"/>
        <end position="33"/>
    </location>
</feature>
<keyword evidence="2 8" id="KW-1003">Cell membrane</keyword>
<sequence length="533" mass="56363">MRVPARGRRPSLSSPWWRGGAALVSGAVAALTFPAPSLWWLAYVALVPLILLIRGAATPGRAVLDGWLGGTGFMIAVHQWLIPNLTVFIIPIGALLGALWIPFGWLTRRLLGQAPGTPGPGRALAAVLLLPSAWLMAEVVRSWQYLGGPWGLLGASQWQVRPALRLASVGGVWLLSFLVVAVNTAVAALVALPRARAVAVASLLAVALVVWGVWSWAPLPPRAGSVRIAIVQTGVINGPLARFNEGVQLTRRLVGLHPDLVVWGESSVGFDLSVHPELTARLAALSRQVGADLLVNVDAERADQRGIYKTSVLVGPQGPTGDRYDKMRLVPFGEYIPFRSVLGWATKVGRAANVNRHRGTRQVIMDVGPLRVGPLICFETAFPDMSRHLASMGAQVLVAQSSTSTFQGSWAPEQHASLAALRAAETWRPMVHATLTGISAVYDAEGRQVGPRIGTSTVTAQMYTVPLSGGQSPYERHGDWVIRAAIGLLLAAGACEGVRAGVAARRRRSGDGTGGAEAVGGQGGVRSPVPGPR</sequence>
<dbReference type="SUPFAM" id="SSF56317">
    <property type="entry name" value="Carbon-nitrogen hydrolase"/>
    <property type="match status" value="1"/>
</dbReference>
<evidence type="ECO:0000313" key="11">
    <source>
        <dbReference type="EMBL" id="MCQ4084882.1"/>
    </source>
</evidence>
<comment type="function">
    <text evidence="8">Catalyzes the phospholipid dependent N-acylation of the N-terminal cysteine of apolipoprotein, the last step in lipoprotein maturation.</text>
</comment>
<reference evidence="11" key="1">
    <citation type="submission" date="2022-06" db="EMBL/GenBank/DDBJ databases">
        <title>Draft genome sequence of Streptomyces sp. RB6PN25 isolated from peat swamp forest in Thailand.</title>
        <authorList>
            <person name="Duangmal K."/>
            <person name="Klaysubun C."/>
        </authorList>
    </citation>
    <scope>NUCLEOTIDE SEQUENCE</scope>
    <source>
        <strain evidence="11">RB6PN25</strain>
    </source>
</reference>
<feature type="compositionally biased region" description="Gly residues" evidence="9">
    <location>
        <begin position="511"/>
        <end position="524"/>
    </location>
</feature>
<dbReference type="EMBL" id="JANFNG010000044">
    <property type="protein sequence ID" value="MCQ4084882.1"/>
    <property type="molecule type" value="Genomic_DNA"/>
</dbReference>
<dbReference type="RefSeq" id="WP_255923966.1">
    <property type="nucleotide sequence ID" value="NZ_JANFNG010000044.1"/>
</dbReference>
<name>A0ABT1Q4M5_9ACTN</name>
<dbReference type="PANTHER" id="PTHR38686">
    <property type="entry name" value="APOLIPOPROTEIN N-ACYLTRANSFERASE"/>
    <property type="match status" value="1"/>
</dbReference>
<dbReference type="EC" id="2.3.1.269" evidence="8"/>
<feature type="transmembrane region" description="Helical" evidence="8">
    <location>
        <begin position="88"/>
        <end position="111"/>
    </location>
</feature>
<keyword evidence="7 8" id="KW-0012">Acyltransferase</keyword>
<accession>A0ABT1Q4M5</accession>
<dbReference type="NCBIfam" id="TIGR00546">
    <property type="entry name" value="lnt"/>
    <property type="match status" value="1"/>
</dbReference>
<evidence type="ECO:0000256" key="1">
    <source>
        <dbReference type="ARBA" id="ARBA00004651"/>
    </source>
</evidence>
<proteinExistence type="inferred from homology"/>
<keyword evidence="6 8" id="KW-0472">Membrane</keyword>
<dbReference type="HAMAP" id="MF_01148">
    <property type="entry name" value="Lnt"/>
    <property type="match status" value="1"/>
</dbReference>
<feature type="region of interest" description="Disordered" evidence="9">
    <location>
        <begin position="506"/>
        <end position="533"/>
    </location>
</feature>
<comment type="catalytic activity">
    <reaction evidence="8">
        <text>N-terminal S-1,2-diacyl-sn-glyceryl-L-cysteinyl-[lipoprotein] + a glycerophospholipid = N-acyl-S-1,2-diacyl-sn-glyceryl-L-cysteinyl-[lipoprotein] + a 2-acyl-sn-glycero-3-phospholipid + H(+)</text>
        <dbReference type="Rhea" id="RHEA:48228"/>
        <dbReference type="Rhea" id="RHEA-COMP:14681"/>
        <dbReference type="Rhea" id="RHEA-COMP:14684"/>
        <dbReference type="ChEBI" id="CHEBI:15378"/>
        <dbReference type="ChEBI" id="CHEBI:136912"/>
        <dbReference type="ChEBI" id="CHEBI:140656"/>
        <dbReference type="ChEBI" id="CHEBI:140657"/>
        <dbReference type="ChEBI" id="CHEBI:140660"/>
        <dbReference type="EC" id="2.3.1.269"/>
    </reaction>
</comment>
<dbReference type="InterPro" id="IPR045378">
    <property type="entry name" value="LNT_N"/>
</dbReference>
<evidence type="ECO:0000256" key="6">
    <source>
        <dbReference type="ARBA" id="ARBA00023136"/>
    </source>
</evidence>
<evidence type="ECO:0000256" key="5">
    <source>
        <dbReference type="ARBA" id="ARBA00022989"/>
    </source>
</evidence>
<keyword evidence="12" id="KW-1185">Reference proteome</keyword>
<comment type="caution">
    <text evidence="8">Lacks conserved residue(s) required for the propagation of feature annotation.</text>
</comment>
<evidence type="ECO:0000256" key="8">
    <source>
        <dbReference type="HAMAP-Rule" id="MF_01148"/>
    </source>
</evidence>
<protein>
    <recommendedName>
        <fullName evidence="8">Apolipoprotein N-acyltransferase</fullName>
        <shortName evidence="8">ALP N-acyltransferase</shortName>
        <ecNumber evidence="8">2.3.1.269</ecNumber>
    </recommendedName>
</protein>
<comment type="caution">
    <text evidence="11">The sequence shown here is derived from an EMBL/GenBank/DDBJ whole genome shotgun (WGS) entry which is preliminary data.</text>
</comment>
<keyword evidence="3 8" id="KW-0808">Transferase</keyword>
<evidence type="ECO:0000313" key="12">
    <source>
        <dbReference type="Proteomes" id="UP001057702"/>
    </source>
</evidence>
<dbReference type="PROSITE" id="PS50263">
    <property type="entry name" value="CN_HYDROLASE"/>
    <property type="match status" value="1"/>
</dbReference>
<keyword evidence="5 8" id="KW-1133">Transmembrane helix</keyword>
<dbReference type="InterPro" id="IPR003010">
    <property type="entry name" value="C-N_Hydrolase"/>
</dbReference>
<dbReference type="PANTHER" id="PTHR38686:SF1">
    <property type="entry name" value="APOLIPOPROTEIN N-ACYLTRANSFERASE"/>
    <property type="match status" value="1"/>
</dbReference>
<evidence type="ECO:0000256" key="3">
    <source>
        <dbReference type="ARBA" id="ARBA00022679"/>
    </source>
</evidence>
<feature type="transmembrane region" description="Helical" evidence="8">
    <location>
        <begin position="197"/>
        <end position="217"/>
    </location>
</feature>
<organism evidence="11 12">
    <name type="scientific">Streptomyces humicola</name>
    <dbReference type="NCBI Taxonomy" id="2953240"/>
    <lineage>
        <taxon>Bacteria</taxon>
        <taxon>Bacillati</taxon>
        <taxon>Actinomycetota</taxon>
        <taxon>Actinomycetes</taxon>
        <taxon>Kitasatosporales</taxon>
        <taxon>Streptomycetaceae</taxon>
        <taxon>Streptomyces</taxon>
    </lineage>
</organism>
<dbReference type="InterPro" id="IPR004563">
    <property type="entry name" value="Apolipo_AcylTrfase"/>
</dbReference>
<comment type="subcellular location">
    <subcellularLocation>
        <location evidence="1 8">Cell membrane</location>
        <topology evidence="1 8">Multi-pass membrane protein</topology>
    </subcellularLocation>
</comment>
<evidence type="ECO:0000256" key="4">
    <source>
        <dbReference type="ARBA" id="ARBA00022692"/>
    </source>
</evidence>
<dbReference type="Gene3D" id="3.60.110.10">
    <property type="entry name" value="Carbon-nitrogen hydrolase"/>
    <property type="match status" value="1"/>
</dbReference>
<evidence type="ECO:0000256" key="9">
    <source>
        <dbReference type="SAM" id="MobiDB-lite"/>
    </source>
</evidence>
<keyword evidence="4 8" id="KW-0812">Transmembrane</keyword>
<evidence type="ECO:0000259" key="10">
    <source>
        <dbReference type="PROSITE" id="PS50263"/>
    </source>
</evidence>
<dbReference type="Proteomes" id="UP001057702">
    <property type="component" value="Unassembled WGS sequence"/>
</dbReference>
<evidence type="ECO:0000256" key="2">
    <source>
        <dbReference type="ARBA" id="ARBA00022475"/>
    </source>
</evidence>
<feature type="transmembrane region" description="Helical" evidence="8">
    <location>
        <begin position="166"/>
        <end position="190"/>
    </location>
</feature>
<dbReference type="InterPro" id="IPR036526">
    <property type="entry name" value="C-N_Hydrolase_sf"/>
</dbReference>